<gene>
    <name evidence="1" type="ORF">ENR47_03655</name>
</gene>
<dbReference type="AlphaFoldDB" id="A0A832H6C6"/>
<protein>
    <submittedName>
        <fullName evidence="1">Uncharacterized protein</fullName>
    </submittedName>
</protein>
<comment type="caution">
    <text evidence="1">The sequence shown here is derived from an EMBL/GenBank/DDBJ whole genome shotgun (WGS) entry which is preliminary data.</text>
</comment>
<evidence type="ECO:0000313" key="1">
    <source>
        <dbReference type="EMBL" id="HGW93370.1"/>
    </source>
</evidence>
<name>A0A832H6C6_9CYAN</name>
<organism evidence="1">
    <name type="scientific">Oscillatoriales cyanobacterium SpSt-402</name>
    <dbReference type="NCBI Taxonomy" id="2282168"/>
    <lineage>
        <taxon>Bacteria</taxon>
        <taxon>Bacillati</taxon>
        <taxon>Cyanobacteriota</taxon>
        <taxon>Cyanophyceae</taxon>
        <taxon>Oscillatoriophycideae</taxon>
        <taxon>Oscillatoriales</taxon>
    </lineage>
</organism>
<proteinExistence type="predicted"/>
<dbReference type="EMBL" id="DSRD01000232">
    <property type="protein sequence ID" value="HGW93370.1"/>
    <property type="molecule type" value="Genomic_DNA"/>
</dbReference>
<reference evidence="1" key="1">
    <citation type="journal article" date="2020" name="mSystems">
        <title>Genome- and Community-Level Interaction Insights into Carbon Utilization and Element Cycling Functions of Hydrothermarchaeota in Hydrothermal Sediment.</title>
        <authorList>
            <person name="Zhou Z."/>
            <person name="Liu Y."/>
            <person name="Xu W."/>
            <person name="Pan J."/>
            <person name="Luo Z.H."/>
            <person name="Li M."/>
        </authorList>
    </citation>
    <scope>NUCLEOTIDE SEQUENCE [LARGE SCALE GENOMIC DNA]</scope>
    <source>
        <strain evidence="1">SpSt-402</strain>
    </source>
</reference>
<accession>A0A832H6C6</accession>
<sequence>MSKRLLSIQYPPFIYQDFGKLGFERFGFDIYQCDLGEFSELEAIIDRVIKQDWDMNLADFDAVLIINRSVAEPFDEKLLFPKKEILEFRNRIKIISEQKGKPILFIGIYGGLPEKHYDQQARLFDGLFLSGAMPSQTMEDVVNKIHSFAIDQ</sequence>